<dbReference type="OrthoDB" id="154810at2"/>
<evidence type="ECO:0000313" key="2">
    <source>
        <dbReference type="Proteomes" id="UP000050417"/>
    </source>
</evidence>
<comment type="caution">
    <text evidence="1">The sequence shown here is derived from an EMBL/GenBank/DDBJ whole genome shotgun (WGS) entry which is preliminary data.</text>
</comment>
<evidence type="ECO:0008006" key="3">
    <source>
        <dbReference type="Google" id="ProtNLM"/>
    </source>
</evidence>
<dbReference type="Proteomes" id="UP000050417">
    <property type="component" value="Unassembled WGS sequence"/>
</dbReference>
<evidence type="ECO:0000313" key="1">
    <source>
        <dbReference type="EMBL" id="KPL77833.1"/>
    </source>
</evidence>
<dbReference type="RefSeq" id="WP_075062480.1">
    <property type="nucleotide sequence ID" value="NZ_LGCL01000021.1"/>
</dbReference>
<reference evidence="1 2" key="1">
    <citation type="submission" date="2015-07" db="EMBL/GenBank/DDBJ databases">
        <title>Genome sequence of Ornatilinea apprima DSM 23815.</title>
        <authorList>
            <person name="Hemp J."/>
            <person name="Ward L.M."/>
            <person name="Pace L.A."/>
            <person name="Fischer W.W."/>
        </authorList>
    </citation>
    <scope>NUCLEOTIDE SEQUENCE [LARGE SCALE GENOMIC DNA]</scope>
    <source>
        <strain evidence="1 2">P3M-1</strain>
    </source>
</reference>
<gene>
    <name evidence="1" type="ORF">ADN00_08080</name>
</gene>
<dbReference type="InterPro" id="IPR056298">
    <property type="entry name" value="AlkZ-rel"/>
</dbReference>
<name>A0A0P6XRE2_9CHLR</name>
<dbReference type="AlphaFoldDB" id="A0A0P6XRE2"/>
<keyword evidence="2" id="KW-1185">Reference proteome</keyword>
<accession>A0A0P6XRE2</accession>
<sequence>MPVISLRQLQAHREETFRLRPEARLHSAQDALEFVNQRGFVFFWPNQGTILPSIWNATVGDRPVPDNHDDPGHVTWGWKDDLLDKRVWFYGRVIRRRNAMIALNLLPSFYALSPNYGDPEHDYLDQYQQGVMTFEAKSIYEALLHEGPLDTLSLRRAARLSSETSSARFSRSLDDLQKEFKILPVGVSRVGGWNYAFIYDIVPRYHPELQEQARYISELEAQQTLAAVYLHSVGALRARDLVHLFRWSPADAARALQRLAATDPELIACSHPTEKGEWLALPALVE</sequence>
<organism evidence="1 2">
    <name type="scientific">Ornatilinea apprima</name>
    <dbReference type="NCBI Taxonomy" id="1134406"/>
    <lineage>
        <taxon>Bacteria</taxon>
        <taxon>Bacillati</taxon>
        <taxon>Chloroflexota</taxon>
        <taxon>Anaerolineae</taxon>
        <taxon>Anaerolineales</taxon>
        <taxon>Anaerolineaceae</taxon>
        <taxon>Ornatilinea</taxon>
    </lineage>
</organism>
<proteinExistence type="predicted"/>
<dbReference type="Pfam" id="PF24741">
    <property type="entry name" value="AlkZ-rel"/>
    <property type="match status" value="1"/>
</dbReference>
<protein>
    <recommendedName>
        <fullName evidence="3">Winged helix DNA-binding domain-containing protein</fullName>
    </recommendedName>
</protein>
<dbReference type="EMBL" id="LGCL01000021">
    <property type="protein sequence ID" value="KPL77833.1"/>
    <property type="molecule type" value="Genomic_DNA"/>
</dbReference>
<dbReference type="STRING" id="1134406.ADN00_08080"/>